<keyword evidence="2" id="KW-1185">Reference proteome</keyword>
<sequence>MKLRAYNRKMRFLQLDESFNQYDVISELEVPVVMQHFAQNRWSFPMTLYFEAYPFKREDIISAPLPVQQMPSEKRIISLSLKGMRREALQAFMVNIENEAVLQQAFDEFFYVAEQNHFFALTNEPCITYKGEDPIVCTEAAEVLLADYDGQGAIFITNHDAKENDDA</sequence>
<organism evidence="1 2">
    <name type="scientific">Lysinibacillus mangiferihumi</name>
    <dbReference type="NCBI Taxonomy" id="1130819"/>
    <lineage>
        <taxon>Bacteria</taxon>
        <taxon>Bacillati</taxon>
        <taxon>Bacillota</taxon>
        <taxon>Bacilli</taxon>
        <taxon>Bacillales</taxon>
        <taxon>Bacillaceae</taxon>
        <taxon>Lysinibacillus</taxon>
    </lineage>
</organism>
<dbReference type="AlphaFoldDB" id="A0A4U2YPG0"/>
<reference evidence="1 2" key="1">
    <citation type="submission" date="2019-04" db="EMBL/GenBank/DDBJ databases">
        <title>Lysinibacillus genome sequencing.</title>
        <authorList>
            <person name="Dunlap C."/>
        </authorList>
    </citation>
    <scope>NUCLEOTIDE SEQUENCE [LARGE SCALE GENOMIC DNA]</scope>
    <source>
        <strain evidence="1 2">CCTCC AB 2010389</strain>
    </source>
</reference>
<dbReference type="EMBL" id="SZPU01000069">
    <property type="protein sequence ID" value="TKI63276.1"/>
    <property type="molecule type" value="Genomic_DNA"/>
</dbReference>
<dbReference type="RefSeq" id="WP_107897666.1">
    <property type="nucleotide sequence ID" value="NZ_PYWM01000051.1"/>
</dbReference>
<protein>
    <submittedName>
        <fullName evidence="1">Uncharacterized protein</fullName>
    </submittedName>
</protein>
<evidence type="ECO:0000313" key="2">
    <source>
        <dbReference type="Proteomes" id="UP000308744"/>
    </source>
</evidence>
<dbReference type="Proteomes" id="UP000308744">
    <property type="component" value="Unassembled WGS sequence"/>
</dbReference>
<evidence type="ECO:0000313" key="1">
    <source>
        <dbReference type="EMBL" id="TKI63276.1"/>
    </source>
</evidence>
<comment type="caution">
    <text evidence="1">The sequence shown here is derived from an EMBL/GenBank/DDBJ whole genome shotgun (WGS) entry which is preliminary data.</text>
</comment>
<accession>A0A4U2YPG0</accession>
<proteinExistence type="predicted"/>
<gene>
    <name evidence="1" type="ORF">FC756_18430</name>
</gene>
<name>A0A4U2YPG0_9BACI</name>